<keyword evidence="1" id="KW-0472">Membrane</keyword>
<evidence type="ECO:0000313" key="3">
    <source>
        <dbReference type="Proteomes" id="UP000018689"/>
    </source>
</evidence>
<proteinExistence type="predicted"/>
<organism evidence="2 3">
    <name type="scientific">Ehrlichia muris AS145</name>
    <dbReference type="NCBI Taxonomy" id="1423892"/>
    <lineage>
        <taxon>Bacteria</taxon>
        <taxon>Pseudomonadati</taxon>
        <taxon>Pseudomonadota</taxon>
        <taxon>Alphaproteobacteria</taxon>
        <taxon>Rickettsiales</taxon>
        <taxon>Anaplasmataceae</taxon>
        <taxon>Ehrlichia</taxon>
    </lineage>
</organism>
<dbReference type="KEGG" id="emr:EMUR_03730"/>
<dbReference type="OrthoDB" id="7163303at2"/>
<dbReference type="EMBL" id="CP006917">
    <property type="protein sequence ID" value="AHC39734.1"/>
    <property type="molecule type" value="Genomic_DNA"/>
</dbReference>
<reference evidence="2 3" key="1">
    <citation type="journal article" date="2014" name="Genome Announc.">
        <title>Complete Genome Sequence of Ehrlichia muris Strain AS145T, a Model Monocytotropic Ehrlichia Strain.</title>
        <authorList>
            <person name="Thirumalapura N.R."/>
            <person name="Qin X."/>
            <person name="Kuriakose J.A."/>
            <person name="Walker D.H."/>
        </authorList>
    </citation>
    <scope>NUCLEOTIDE SEQUENCE [LARGE SCALE GENOMIC DNA]</scope>
    <source>
        <strain evidence="3">AS154</strain>
    </source>
</reference>
<evidence type="ECO:0000313" key="2">
    <source>
        <dbReference type="EMBL" id="AHC39734.1"/>
    </source>
</evidence>
<feature type="transmembrane region" description="Helical" evidence="1">
    <location>
        <begin position="1022"/>
        <end position="1045"/>
    </location>
</feature>
<sequence>MLTGKFKWDAFINYEESHLASFLRNLGFSNVDMLALLCILRSFHQNTASYILDSVGVYSKIEVHSNSHVEFTPHDPDHRCYVYYHDILQKLNSGVILDLASKGCLWTTQMYGLFHICTHAIRYILSGKCFTDEEIVKKLINDIQHVSVCVMSYGQKRKDSIDEVDNDELLAYSQCFSSLVLGEDNLTLPNMLASLVSYIRSQYSLSVQDLGETCDRDMLAKIMVLVIYKTAIHQFVSINFNALSNTCKSQIFPMLAQFVCNYTSTLPLSCRSHLGIAEDSVLLDFYRNLFSVFHCCEIDEYYESEYMLTTAIASDIFSSTRKSLDSVLDTSEGYDPYYSYATTFVTYDVMLAFNEVLKDINLEAALIFEHVMLLYKLKECEEANERQYSLFDTRLQNFRFPYIDGKKKKYGVELLLELLFTCYHAAFLGGQTINNVKMFYDKCYDKLSALAVSASGNDGDKIMSYKKYKQGLEKSYEYKQVGFLDIEYDKKLLFILIQHLLCNKINVEQVTESNLTYNVFIECKPVNEVKAQQAAMMLCQAFKKSNGVIDDCSVKGVTGLLMVVLFGNFLQRNIILRLFDIFHIVYRKCEECGIYERRDMAEYLLSYCCVVLNLLKSIDNNLPFSFSMEEVWDLDSDSATVYGHLIHMVNCYAHNLGISLIDLEKERNIVYDSGFSRILCDIPISSAKQSDPSMQVNPCSSFDRAQCLLSIQLMSSYVCLYNSDKVENDLFSGDLSCTSFLLGNILTYPPLLGDFVKLCREYTLMKGYPVEKKFSEILMSLCNEEKLHEISDLEVISDVDAKRSYDITQNIVMNLIKEDGSSNLNETIFKNACLSIIKLRELEHNVVARNIESAYHSSAISGHTGDELLAKALHSEDTTKVIETSDNLHNLVQAADLDVKHDDNNNNFCEDVGKECDFKTKKVLPDDNFETRERGLIMDDKTVISQKNVVVLPHPSLQLSIVDGTVDTKVGVDQKPEDIVAQAANLQPSINEMKEPKMHSSSDARVCDPEKKRKMQALDKKVYCLTAAAVTMISAFIILMCVAFTCPMSRGLFAGCIVGAITCLILSIIGCLSACVGTCKSAIMHHRYYCHRPFQDGEYDTCPQPILNSSIAEMQDPNHIG</sequence>
<dbReference type="HOGENOM" id="CLU_282247_0_0_5"/>
<evidence type="ECO:0000256" key="1">
    <source>
        <dbReference type="SAM" id="Phobius"/>
    </source>
</evidence>
<keyword evidence="1" id="KW-1133">Transmembrane helix</keyword>
<dbReference type="PATRIC" id="fig|1423892.3.peg.761"/>
<name>V9RAC2_9RICK</name>
<feature type="transmembrane region" description="Helical" evidence="1">
    <location>
        <begin position="1051"/>
        <end position="1077"/>
    </location>
</feature>
<protein>
    <submittedName>
        <fullName evidence="2">Uncharacterized protein</fullName>
    </submittedName>
</protein>
<gene>
    <name evidence="2" type="ORF">EMUR_03730</name>
</gene>
<dbReference type="Proteomes" id="UP000018689">
    <property type="component" value="Chromosome"/>
</dbReference>
<dbReference type="RefSeq" id="WP_024072327.1">
    <property type="nucleotide sequence ID" value="NC_023063.1"/>
</dbReference>
<keyword evidence="3" id="KW-1185">Reference proteome</keyword>
<dbReference type="AlphaFoldDB" id="V9RAC2"/>
<keyword evidence="1" id="KW-0812">Transmembrane</keyword>
<accession>V9RAC2</accession>